<dbReference type="Proteomes" id="UP001152747">
    <property type="component" value="Unassembled WGS sequence"/>
</dbReference>
<protein>
    <submittedName>
        <fullName evidence="3">Uncharacterized protein</fullName>
    </submittedName>
</protein>
<dbReference type="AlphaFoldDB" id="A0A9P1IXP8"/>
<proteinExistence type="predicted"/>
<feature type="coiled-coil region" evidence="1">
    <location>
        <begin position="50"/>
        <end position="91"/>
    </location>
</feature>
<feature type="compositionally biased region" description="Basic and acidic residues" evidence="2">
    <location>
        <begin position="13"/>
        <end position="22"/>
    </location>
</feature>
<dbReference type="EMBL" id="CANHGI010000005">
    <property type="protein sequence ID" value="CAI5453152.1"/>
    <property type="molecule type" value="Genomic_DNA"/>
</dbReference>
<evidence type="ECO:0000313" key="4">
    <source>
        <dbReference type="Proteomes" id="UP001152747"/>
    </source>
</evidence>
<evidence type="ECO:0000256" key="2">
    <source>
        <dbReference type="SAM" id="MobiDB-lite"/>
    </source>
</evidence>
<name>A0A9P1IXP8_9PELO</name>
<evidence type="ECO:0000313" key="3">
    <source>
        <dbReference type="EMBL" id="CAI5453152.1"/>
    </source>
</evidence>
<feature type="region of interest" description="Disordered" evidence="2">
    <location>
        <begin position="1"/>
        <end position="22"/>
    </location>
</feature>
<keyword evidence="4" id="KW-1185">Reference proteome</keyword>
<keyword evidence="1" id="KW-0175">Coiled coil</keyword>
<evidence type="ECO:0000256" key="1">
    <source>
        <dbReference type="SAM" id="Coils"/>
    </source>
</evidence>
<reference evidence="3" key="1">
    <citation type="submission" date="2022-11" db="EMBL/GenBank/DDBJ databases">
        <authorList>
            <person name="Kikuchi T."/>
        </authorList>
    </citation>
    <scope>NUCLEOTIDE SEQUENCE</scope>
    <source>
        <strain evidence="3">PS1010</strain>
    </source>
</reference>
<comment type="caution">
    <text evidence="3">The sequence shown here is derived from an EMBL/GenBank/DDBJ whole genome shotgun (WGS) entry which is preliminary data.</text>
</comment>
<gene>
    <name evidence="3" type="ORF">CAMP_LOCUS15789</name>
</gene>
<organism evidence="3 4">
    <name type="scientific">Caenorhabditis angaria</name>
    <dbReference type="NCBI Taxonomy" id="860376"/>
    <lineage>
        <taxon>Eukaryota</taxon>
        <taxon>Metazoa</taxon>
        <taxon>Ecdysozoa</taxon>
        <taxon>Nematoda</taxon>
        <taxon>Chromadorea</taxon>
        <taxon>Rhabditida</taxon>
        <taxon>Rhabditina</taxon>
        <taxon>Rhabditomorpha</taxon>
        <taxon>Rhabditoidea</taxon>
        <taxon>Rhabditidae</taxon>
        <taxon>Peloderinae</taxon>
        <taxon>Caenorhabditis</taxon>
    </lineage>
</organism>
<sequence>MSSTFFSAPPPSENEKKLRSDNRKLKREIDIGKEDLENERVLHRKSRKLARDLSIELEDAKLQAETAVSENRDVLEQLKECKENALKWKEDFEALKVVVDGKTAQINGLLDSLAKAQQTTSATN</sequence>
<accession>A0A9P1IXP8</accession>